<dbReference type="Pfam" id="PF13358">
    <property type="entry name" value="DDE_3"/>
    <property type="match status" value="1"/>
</dbReference>
<feature type="region of interest" description="Disordered" evidence="1">
    <location>
        <begin position="1"/>
        <end position="25"/>
    </location>
</feature>
<dbReference type="AlphaFoldDB" id="A0A2G4SG73"/>
<gene>
    <name evidence="3" type="ORF">RHIMIDRAFT_242268</name>
</gene>
<name>A0A2G4SG73_RHIZD</name>
<dbReference type="GeneID" id="35440728"/>
<feature type="domain" description="Tc1-like transposase DDE" evidence="2">
    <location>
        <begin position="18"/>
        <end position="123"/>
    </location>
</feature>
<feature type="compositionally biased region" description="Polar residues" evidence="1">
    <location>
        <begin position="1"/>
        <end position="23"/>
    </location>
</feature>
<dbReference type="InterPro" id="IPR036397">
    <property type="entry name" value="RNaseH_sf"/>
</dbReference>
<dbReference type="Proteomes" id="UP000242254">
    <property type="component" value="Unassembled WGS sequence"/>
</dbReference>
<proteinExistence type="predicted"/>
<dbReference type="InterPro" id="IPR038717">
    <property type="entry name" value="Tc1-like_DDE_dom"/>
</dbReference>
<evidence type="ECO:0000256" key="1">
    <source>
        <dbReference type="SAM" id="MobiDB-lite"/>
    </source>
</evidence>
<accession>A0A2G4SG73</accession>
<evidence type="ECO:0000313" key="3">
    <source>
        <dbReference type="EMBL" id="PHZ07760.1"/>
    </source>
</evidence>
<evidence type="ECO:0000313" key="4">
    <source>
        <dbReference type="Proteomes" id="UP000242254"/>
    </source>
</evidence>
<dbReference type="RefSeq" id="XP_023461468.1">
    <property type="nucleotide sequence ID" value="XM_023609738.1"/>
</dbReference>
<dbReference type="Gene3D" id="3.30.420.10">
    <property type="entry name" value="Ribonuclease H-like superfamily/Ribonuclease H"/>
    <property type="match status" value="1"/>
</dbReference>
<dbReference type="GO" id="GO:0003676">
    <property type="term" value="F:nucleic acid binding"/>
    <property type="evidence" value="ECO:0007669"/>
    <property type="project" value="InterPro"/>
</dbReference>
<organism evidence="3 4">
    <name type="scientific">Rhizopus microsporus ATCC 52813</name>
    <dbReference type="NCBI Taxonomy" id="1340429"/>
    <lineage>
        <taxon>Eukaryota</taxon>
        <taxon>Fungi</taxon>
        <taxon>Fungi incertae sedis</taxon>
        <taxon>Mucoromycota</taxon>
        <taxon>Mucoromycotina</taxon>
        <taxon>Mucoromycetes</taxon>
        <taxon>Mucorales</taxon>
        <taxon>Mucorineae</taxon>
        <taxon>Rhizopodaceae</taxon>
        <taxon>Rhizopus</taxon>
    </lineage>
</organism>
<protein>
    <recommendedName>
        <fullName evidence="2">Tc1-like transposase DDE domain-containing protein</fullName>
    </recommendedName>
</protein>
<dbReference type="EMBL" id="KZ303871">
    <property type="protein sequence ID" value="PHZ07760.1"/>
    <property type="molecule type" value="Genomic_DNA"/>
</dbReference>
<sequence length="125" mass="13910">MPTKQQMTGERWSGQTSRASKLASSRHCPDGTISIMVWSAIAGRKKLKLVFMKKGTRTSADFINQVYEPVLLDFYRNLDSPVLMDDGALVHRAKIAVEWRGATGIKKMSWPAQSLDLNPIENCGA</sequence>
<dbReference type="STRING" id="1340429.A0A2G4SG73"/>
<keyword evidence="4" id="KW-1185">Reference proteome</keyword>
<evidence type="ECO:0000259" key="2">
    <source>
        <dbReference type="Pfam" id="PF13358"/>
    </source>
</evidence>
<reference evidence="3 4" key="1">
    <citation type="journal article" date="2016" name="Proc. Natl. Acad. Sci. U.S.A.">
        <title>Lipid metabolic changes in an early divergent fungus govern the establishment of a mutualistic symbiosis with endobacteria.</title>
        <authorList>
            <person name="Lastovetsky O.A."/>
            <person name="Gaspar M.L."/>
            <person name="Mondo S.J."/>
            <person name="LaButti K.M."/>
            <person name="Sandor L."/>
            <person name="Grigoriev I.V."/>
            <person name="Henry S.A."/>
            <person name="Pawlowska T.E."/>
        </authorList>
    </citation>
    <scope>NUCLEOTIDE SEQUENCE [LARGE SCALE GENOMIC DNA]</scope>
    <source>
        <strain evidence="3 4">ATCC 52813</strain>
    </source>
</reference>